<dbReference type="EMBL" id="JAGMVJ010000010">
    <property type="protein sequence ID" value="KAH7087205.1"/>
    <property type="molecule type" value="Genomic_DNA"/>
</dbReference>
<dbReference type="Proteomes" id="UP000813461">
    <property type="component" value="Unassembled WGS sequence"/>
</dbReference>
<keyword evidence="3" id="KW-1185">Reference proteome</keyword>
<reference evidence="2" key="1">
    <citation type="journal article" date="2021" name="Nat. Commun.">
        <title>Genetic determinants of endophytism in the Arabidopsis root mycobiome.</title>
        <authorList>
            <person name="Mesny F."/>
            <person name="Miyauchi S."/>
            <person name="Thiergart T."/>
            <person name="Pickel B."/>
            <person name="Atanasova L."/>
            <person name="Karlsson M."/>
            <person name="Huettel B."/>
            <person name="Barry K.W."/>
            <person name="Haridas S."/>
            <person name="Chen C."/>
            <person name="Bauer D."/>
            <person name="Andreopoulos W."/>
            <person name="Pangilinan J."/>
            <person name="LaButti K."/>
            <person name="Riley R."/>
            <person name="Lipzen A."/>
            <person name="Clum A."/>
            <person name="Drula E."/>
            <person name="Henrissat B."/>
            <person name="Kohler A."/>
            <person name="Grigoriev I.V."/>
            <person name="Martin F.M."/>
            <person name="Hacquard S."/>
        </authorList>
    </citation>
    <scope>NUCLEOTIDE SEQUENCE</scope>
    <source>
        <strain evidence="2">MPI-SDFR-AT-0120</strain>
    </source>
</reference>
<dbReference type="AlphaFoldDB" id="A0A8K0VY81"/>
<gene>
    <name evidence="2" type="ORF">FB567DRAFT_61712</name>
</gene>
<keyword evidence="1" id="KW-0812">Transmembrane</keyword>
<protein>
    <submittedName>
        <fullName evidence="2">Uncharacterized protein</fullName>
    </submittedName>
</protein>
<evidence type="ECO:0000313" key="2">
    <source>
        <dbReference type="EMBL" id="KAH7087205.1"/>
    </source>
</evidence>
<feature type="transmembrane region" description="Helical" evidence="1">
    <location>
        <begin position="7"/>
        <end position="28"/>
    </location>
</feature>
<comment type="caution">
    <text evidence="2">The sequence shown here is derived from an EMBL/GenBank/DDBJ whole genome shotgun (WGS) entry which is preliminary data.</text>
</comment>
<proteinExistence type="predicted"/>
<evidence type="ECO:0000313" key="3">
    <source>
        <dbReference type="Proteomes" id="UP000813461"/>
    </source>
</evidence>
<keyword evidence="1" id="KW-0472">Membrane</keyword>
<name>A0A8K0VY81_9PLEO</name>
<organism evidence="2 3">
    <name type="scientific">Paraphoma chrysanthemicola</name>
    <dbReference type="NCBI Taxonomy" id="798071"/>
    <lineage>
        <taxon>Eukaryota</taxon>
        <taxon>Fungi</taxon>
        <taxon>Dikarya</taxon>
        <taxon>Ascomycota</taxon>
        <taxon>Pezizomycotina</taxon>
        <taxon>Dothideomycetes</taxon>
        <taxon>Pleosporomycetidae</taxon>
        <taxon>Pleosporales</taxon>
        <taxon>Pleosporineae</taxon>
        <taxon>Phaeosphaeriaceae</taxon>
        <taxon>Paraphoma</taxon>
    </lineage>
</organism>
<accession>A0A8K0VY81</accession>
<sequence>MFLRGPTVACMNIFAIIKTISFVLFHFFQWRIHYVVQCGLRQDFDSKRRSVETLCSLPCKKQRHATKVAFGGAFAPSKTSTYLVNYHMQRDEYARTSDEGCNRRHEIDVQQVTSPGSIRMGIVSATFCHRSPIGPKATFHATKWGCDLDYLDVLLFLAFPLQAPPSHATRGKAVSEAAPPIGGVRCRSTMTRQAAAWSALGYSAERGEDRGRQGSGLHVMRMVDGFG</sequence>
<keyword evidence="1" id="KW-1133">Transmembrane helix</keyword>
<evidence type="ECO:0000256" key="1">
    <source>
        <dbReference type="SAM" id="Phobius"/>
    </source>
</evidence>